<evidence type="ECO:0000313" key="2">
    <source>
        <dbReference type="Proteomes" id="UP000293823"/>
    </source>
</evidence>
<dbReference type="EMBL" id="PEJP01000003">
    <property type="protein sequence ID" value="RYO72621.1"/>
    <property type="molecule type" value="Genomic_DNA"/>
</dbReference>
<sequence>MALEYQDIWANYINVHLHPNLKSNQNEEKLEPTLLAGEVNKIWNKYGRLKMGGFRF</sequence>
<reference evidence="2" key="1">
    <citation type="journal article" date="2019" name="bioRxiv">
        <title>Genomics, evolutionary history and diagnostics of the Alternaria alternata species group including apple and Asian pear pathotypes.</title>
        <authorList>
            <person name="Armitage A.D."/>
            <person name="Cockerton H.M."/>
            <person name="Sreenivasaprasad S."/>
            <person name="Woodhall J.W."/>
            <person name="Lane C.R."/>
            <person name="Harrison R.J."/>
            <person name="Clarkson J.P."/>
        </authorList>
    </citation>
    <scope>NUCLEOTIDE SEQUENCE [LARGE SCALE GENOMIC DNA]</scope>
    <source>
        <strain evidence="2">RGR 97.0016</strain>
    </source>
</reference>
<evidence type="ECO:0000313" key="1">
    <source>
        <dbReference type="EMBL" id="RYO72621.1"/>
    </source>
</evidence>
<name>A0A4Q4SPT3_9PLEO</name>
<protein>
    <submittedName>
        <fullName evidence="1">Uncharacterized protein</fullName>
    </submittedName>
</protein>
<dbReference type="Proteomes" id="UP000293823">
    <property type="component" value="Unassembled WGS sequence"/>
</dbReference>
<comment type="caution">
    <text evidence="1">The sequence shown here is derived from an EMBL/GenBank/DDBJ whole genome shotgun (WGS) entry which is preliminary data.</text>
</comment>
<dbReference type="AlphaFoldDB" id="A0A4Q4SPT3"/>
<organism evidence="1 2">
    <name type="scientific">Alternaria arborescens</name>
    <dbReference type="NCBI Taxonomy" id="156630"/>
    <lineage>
        <taxon>Eukaryota</taxon>
        <taxon>Fungi</taxon>
        <taxon>Dikarya</taxon>
        <taxon>Ascomycota</taxon>
        <taxon>Pezizomycotina</taxon>
        <taxon>Dothideomycetes</taxon>
        <taxon>Pleosporomycetidae</taxon>
        <taxon>Pleosporales</taxon>
        <taxon>Pleosporineae</taxon>
        <taxon>Pleosporaceae</taxon>
        <taxon>Alternaria</taxon>
        <taxon>Alternaria sect. Alternaria</taxon>
    </lineage>
</organism>
<keyword evidence="2" id="KW-1185">Reference proteome</keyword>
<accession>A0A4Q4SPT3</accession>
<gene>
    <name evidence="1" type="ORF">AA0113_g1113</name>
</gene>
<proteinExistence type="predicted"/>